<gene>
    <name evidence="2" type="ORF">H5410_016001</name>
</gene>
<dbReference type="Proteomes" id="UP000824120">
    <property type="component" value="Chromosome 3"/>
</dbReference>
<protein>
    <submittedName>
        <fullName evidence="2">Uncharacterized protein</fullName>
    </submittedName>
</protein>
<evidence type="ECO:0000313" key="3">
    <source>
        <dbReference type="Proteomes" id="UP000824120"/>
    </source>
</evidence>
<accession>A0A9J5ZV97</accession>
<feature type="compositionally biased region" description="Basic and acidic residues" evidence="1">
    <location>
        <begin position="67"/>
        <end position="78"/>
    </location>
</feature>
<keyword evidence="3" id="KW-1185">Reference proteome</keyword>
<proteinExistence type="predicted"/>
<evidence type="ECO:0000256" key="1">
    <source>
        <dbReference type="SAM" id="MobiDB-lite"/>
    </source>
</evidence>
<reference evidence="2 3" key="1">
    <citation type="submission" date="2020-09" db="EMBL/GenBank/DDBJ databases">
        <title>De no assembly of potato wild relative species, Solanum commersonii.</title>
        <authorList>
            <person name="Cho K."/>
        </authorList>
    </citation>
    <scope>NUCLEOTIDE SEQUENCE [LARGE SCALE GENOMIC DNA]</scope>
    <source>
        <strain evidence="2">LZ3.2</strain>
        <tissue evidence="2">Leaf</tissue>
    </source>
</reference>
<name>A0A9J5ZV97_SOLCO</name>
<dbReference type="AlphaFoldDB" id="A0A9J5ZV97"/>
<organism evidence="2 3">
    <name type="scientific">Solanum commersonii</name>
    <name type="common">Commerson's wild potato</name>
    <name type="synonym">Commerson's nightshade</name>
    <dbReference type="NCBI Taxonomy" id="4109"/>
    <lineage>
        <taxon>Eukaryota</taxon>
        <taxon>Viridiplantae</taxon>
        <taxon>Streptophyta</taxon>
        <taxon>Embryophyta</taxon>
        <taxon>Tracheophyta</taxon>
        <taxon>Spermatophyta</taxon>
        <taxon>Magnoliopsida</taxon>
        <taxon>eudicotyledons</taxon>
        <taxon>Gunneridae</taxon>
        <taxon>Pentapetalae</taxon>
        <taxon>asterids</taxon>
        <taxon>lamiids</taxon>
        <taxon>Solanales</taxon>
        <taxon>Solanaceae</taxon>
        <taxon>Solanoideae</taxon>
        <taxon>Solaneae</taxon>
        <taxon>Solanum</taxon>
    </lineage>
</organism>
<dbReference type="EMBL" id="JACXVP010000003">
    <property type="protein sequence ID" value="KAG5616177.1"/>
    <property type="molecule type" value="Genomic_DNA"/>
</dbReference>
<feature type="region of interest" description="Disordered" evidence="1">
    <location>
        <begin position="49"/>
        <end position="85"/>
    </location>
</feature>
<comment type="caution">
    <text evidence="2">The sequence shown here is derived from an EMBL/GenBank/DDBJ whole genome shotgun (WGS) entry which is preliminary data.</text>
</comment>
<sequence>MCTCGPNPELQQYCFNLTNTNNLRLGTRPEWDHRTGTGLFDRVVDQYRDKPDRNYRNGGSVPSRPTKYRDRTGMDRNGPEWNGMG</sequence>
<evidence type="ECO:0000313" key="2">
    <source>
        <dbReference type="EMBL" id="KAG5616177.1"/>
    </source>
</evidence>